<dbReference type="GO" id="GO:0005524">
    <property type="term" value="F:ATP binding"/>
    <property type="evidence" value="ECO:0007669"/>
    <property type="project" value="UniProtKB-KW"/>
</dbReference>
<dbReference type="InterPro" id="IPR004358">
    <property type="entry name" value="Sig_transdc_His_kin-like_C"/>
</dbReference>
<sequence>MNSQRPETSDAARHRERMRALIDIGKHLTAISSMPELMDRAVGIAAETLCADDCSLFLRDPGGEVLRLVASQGMLKNEVGTATYAPGEGLTGWVGQHGEPIRTVDPKTDPRWRGLYSELPGGELAAFLAVPVGKDDPIGVLRVVRRKRPGIDAAFTEEDQDVLHTVASQLAVAVKNAQLVEQLVRSERLAAWGEVSARAGHMIGNRIFALRGHLNELDHLLSQSDVDRQAVGELLERVNVGIFRIEELLQEFRDFVKATELAKAPIDVNALVREAIEETPTAHVSVAITSELADPLPPVMGDAAKLKRCFAELIENAVNHLSEGGEVKIRTARIDGEAVRQICRRLPKEPMVEIEVTDSGPGIPEDLRSRIFQPFFSTRSQGMGLGLSIVKGIIDAHNGHICAADPRDGGGRLLILLPEAHQGG</sequence>
<dbReference type="EC" id="2.7.13.3" evidence="2"/>
<evidence type="ECO:0000313" key="11">
    <source>
        <dbReference type="Proteomes" id="UP000052020"/>
    </source>
</evidence>
<accession>A0A0S7XME2</accession>
<dbReference type="InterPro" id="IPR003018">
    <property type="entry name" value="GAF"/>
</dbReference>
<dbReference type="Gene3D" id="3.30.450.40">
    <property type="match status" value="1"/>
</dbReference>
<evidence type="ECO:0000256" key="5">
    <source>
        <dbReference type="ARBA" id="ARBA00022741"/>
    </source>
</evidence>
<dbReference type="SMART" id="SM00065">
    <property type="entry name" value="GAF"/>
    <property type="match status" value="1"/>
</dbReference>
<dbReference type="Pfam" id="PF13185">
    <property type="entry name" value="GAF_2"/>
    <property type="match status" value="1"/>
</dbReference>
<dbReference type="Proteomes" id="UP000052020">
    <property type="component" value="Unassembled WGS sequence"/>
</dbReference>
<evidence type="ECO:0000256" key="7">
    <source>
        <dbReference type="ARBA" id="ARBA00022840"/>
    </source>
</evidence>
<dbReference type="SUPFAM" id="SSF55781">
    <property type="entry name" value="GAF domain-like"/>
    <property type="match status" value="1"/>
</dbReference>
<dbReference type="AlphaFoldDB" id="A0A0S7XME2"/>
<proteinExistence type="predicted"/>
<keyword evidence="7" id="KW-0067">ATP-binding</keyword>
<gene>
    <name evidence="10" type="ORF">AMK68_03420</name>
</gene>
<dbReference type="Pfam" id="PF02518">
    <property type="entry name" value="HATPase_c"/>
    <property type="match status" value="1"/>
</dbReference>
<dbReference type="SUPFAM" id="SSF55874">
    <property type="entry name" value="ATPase domain of HSP90 chaperone/DNA topoisomerase II/histidine kinase"/>
    <property type="match status" value="1"/>
</dbReference>
<keyword evidence="8" id="KW-0902">Two-component regulatory system</keyword>
<organism evidence="10 11">
    <name type="scientific">candidate division KD3-62 bacterium DG_56</name>
    <dbReference type="NCBI Taxonomy" id="1704032"/>
    <lineage>
        <taxon>Bacteria</taxon>
        <taxon>candidate division KD3-62</taxon>
    </lineage>
</organism>
<evidence type="ECO:0000256" key="2">
    <source>
        <dbReference type="ARBA" id="ARBA00012438"/>
    </source>
</evidence>
<keyword evidence="5" id="KW-0547">Nucleotide-binding</keyword>
<protein>
    <recommendedName>
        <fullName evidence="2">histidine kinase</fullName>
        <ecNumber evidence="2">2.7.13.3</ecNumber>
    </recommendedName>
</protein>
<dbReference type="GO" id="GO:0000160">
    <property type="term" value="P:phosphorelay signal transduction system"/>
    <property type="evidence" value="ECO:0007669"/>
    <property type="project" value="UniProtKB-KW"/>
</dbReference>
<evidence type="ECO:0000256" key="6">
    <source>
        <dbReference type="ARBA" id="ARBA00022777"/>
    </source>
</evidence>
<reference evidence="10 11" key="1">
    <citation type="journal article" date="2015" name="Microbiome">
        <title>Genomic resolution of linkages in carbon, nitrogen, and sulfur cycling among widespread estuary sediment bacteria.</title>
        <authorList>
            <person name="Baker B.J."/>
            <person name="Lazar C.S."/>
            <person name="Teske A.P."/>
            <person name="Dick G.J."/>
        </authorList>
    </citation>
    <scope>NUCLEOTIDE SEQUENCE [LARGE SCALE GENOMIC DNA]</scope>
    <source>
        <strain evidence="10">DG_56</strain>
    </source>
</reference>
<name>A0A0S7XME2_9BACT</name>
<dbReference type="InterPro" id="IPR036890">
    <property type="entry name" value="HATPase_C_sf"/>
</dbReference>
<dbReference type="PRINTS" id="PR00344">
    <property type="entry name" value="BCTRLSENSOR"/>
</dbReference>
<dbReference type="InterPro" id="IPR029016">
    <property type="entry name" value="GAF-like_dom_sf"/>
</dbReference>
<dbReference type="PANTHER" id="PTHR43065">
    <property type="entry name" value="SENSOR HISTIDINE KINASE"/>
    <property type="match status" value="1"/>
</dbReference>
<dbReference type="PROSITE" id="PS50109">
    <property type="entry name" value="HIS_KIN"/>
    <property type="match status" value="1"/>
</dbReference>
<dbReference type="Gene3D" id="1.10.287.130">
    <property type="match status" value="1"/>
</dbReference>
<dbReference type="InterPro" id="IPR005467">
    <property type="entry name" value="His_kinase_dom"/>
</dbReference>
<evidence type="ECO:0000256" key="1">
    <source>
        <dbReference type="ARBA" id="ARBA00000085"/>
    </source>
</evidence>
<evidence type="ECO:0000259" key="9">
    <source>
        <dbReference type="PROSITE" id="PS50109"/>
    </source>
</evidence>
<evidence type="ECO:0000256" key="3">
    <source>
        <dbReference type="ARBA" id="ARBA00022553"/>
    </source>
</evidence>
<evidence type="ECO:0000313" key="10">
    <source>
        <dbReference type="EMBL" id="KPJ63653.1"/>
    </source>
</evidence>
<dbReference type="GO" id="GO:0004673">
    <property type="term" value="F:protein histidine kinase activity"/>
    <property type="evidence" value="ECO:0007669"/>
    <property type="project" value="UniProtKB-EC"/>
</dbReference>
<comment type="caution">
    <text evidence="10">The sequence shown here is derived from an EMBL/GenBank/DDBJ whole genome shotgun (WGS) entry which is preliminary data.</text>
</comment>
<evidence type="ECO:0000256" key="8">
    <source>
        <dbReference type="ARBA" id="ARBA00023012"/>
    </source>
</evidence>
<keyword evidence="6" id="KW-0418">Kinase</keyword>
<dbReference type="InterPro" id="IPR003594">
    <property type="entry name" value="HATPase_dom"/>
</dbReference>
<feature type="domain" description="Histidine kinase" evidence="9">
    <location>
        <begin position="198"/>
        <end position="421"/>
    </location>
</feature>
<comment type="catalytic activity">
    <reaction evidence="1">
        <text>ATP + protein L-histidine = ADP + protein N-phospho-L-histidine.</text>
        <dbReference type="EC" id="2.7.13.3"/>
    </reaction>
</comment>
<dbReference type="PANTHER" id="PTHR43065:SF10">
    <property type="entry name" value="PEROXIDE STRESS-ACTIVATED HISTIDINE KINASE MAK3"/>
    <property type="match status" value="1"/>
</dbReference>
<dbReference type="EMBL" id="LIZY01000070">
    <property type="protein sequence ID" value="KPJ63653.1"/>
    <property type="molecule type" value="Genomic_DNA"/>
</dbReference>
<evidence type="ECO:0000256" key="4">
    <source>
        <dbReference type="ARBA" id="ARBA00022679"/>
    </source>
</evidence>
<keyword evidence="4" id="KW-0808">Transferase</keyword>
<keyword evidence="3" id="KW-0597">Phosphoprotein</keyword>
<dbReference type="SMART" id="SM00387">
    <property type="entry name" value="HATPase_c"/>
    <property type="match status" value="1"/>
</dbReference>
<dbReference type="Gene3D" id="3.30.565.10">
    <property type="entry name" value="Histidine kinase-like ATPase, C-terminal domain"/>
    <property type="match status" value="1"/>
</dbReference>